<evidence type="ECO:0000313" key="1">
    <source>
        <dbReference type="EMBL" id="KAI3955719.1"/>
    </source>
</evidence>
<keyword evidence="2" id="KW-1185">Reference proteome</keyword>
<accession>A0AAD4XWP5</accession>
<dbReference type="AlphaFoldDB" id="A0AAD4XWP5"/>
<protein>
    <submittedName>
        <fullName evidence="1">Uncharacterized protein</fullName>
    </submittedName>
</protein>
<sequence>MVKFSDYFLVAVSPGNRIMGYIFLVGPSHSRRKLVLSSSYGRIGNKEHNTKRRLHVIMGCITSRSF</sequence>
<dbReference type="EMBL" id="JAJJMB010001716">
    <property type="protein sequence ID" value="KAI3955719.1"/>
    <property type="molecule type" value="Genomic_DNA"/>
</dbReference>
<evidence type="ECO:0000313" key="2">
    <source>
        <dbReference type="Proteomes" id="UP001202328"/>
    </source>
</evidence>
<reference evidence="1" key="1">
    <citation type="submission" date="2022-04" db="EMBL/GenBank/DDBJ databases">
        <title>A functionally conserved STORR gene fusion in Papaver species that diverged 16.8 million years ago.</title>
        <authorList>
            <person name="Catania T."/>
        </authorList>
    </citation>
    <scope>NUCLEOTIDE SEQUENCE</scope>
    <source>
        <strain evidence="1">S-188037</strain>
    </source>
</reference>
<organism evidence="1 2">
    <name type="scientific">Papaver atlanticum</name>
    <dbReference type="NCBI Taxonomy" id="357466"/>
    <lineage>
        <taxon>Eukaryota</taxon>
        <taxon>Viridiplantae</taxon>
        <taxon>Streptophyta</taxon>
        <taxon>Embryophyta</taxon>
        <taxon>Tracheophyta</taxon>
        <taxon>Spermatophyta</taxon>
        <taxon>Magnoliopsida</taxon>
        <taxon>Ranunculales</taxon>
        <taxon>Papaveraceae</taxon>
        <taxon>Papaveroideae</taxon>
        <taxon>Papaver</taxon>
    </lineage>
</organism>
<gene>
    <name evidence="1" type="ORF">MKW98_006079</name>
</gene>
<proteinExistence type="predicted"/>
<comment type="caution">
    <text evidence="1">The sequence shown here is derived from an EMBL/GenBank/DDBJ whole genome shotgun (WGS) entry which is preliminary data.</text>
</comment>
<name>A0AAD4XWP5_9MAGN</name>
<dbReference type="Proteomes" id="UP001202328">
    <property type="component" value="Unassembled WGS sequence"/>
</dbReference>